<sequence>MSSSIVEKERKFDQHVKLLREAKDLSVLTLLLDIGNRYPGSDREKLRAEALDKFKINSNTDYNFGITGQSGVGKSSLINAICGYDDNDPRAAKVDIVECTESVGRYPHPMLKHLVLYDLPGAGTIEHPSHTYFCDKRLYVFDCLLLVMSERIRETDLAIARLAQEMGTPVVFVRNKTMNDLNTMRQKTECKNLEEKKLIELTMAKIKKNIYEELKVAKIKDPQVFIIEAHSLRKFSHLTPENLLHLEKILLFEELELYKYMTKLASSRSRISLPGLLMNKSKTEIPDNRQSYGNQEQNDFEALVTSFNDLQTSTSKPEDSQSSSSKSSTSKTPVSFPDNRNLDPKKVEEPEIKK</sequence>
<dbReference type="WBParaSite" id="JU765_v2.g1397.t1">
    <property type="protein sequence ID" value="JU765_v2.g1397.t1"/>
    <property type="gene ID" value="JU765_v2.g1397"/>
</dbReference>
<accession>A0AC34Q860</accession>
<dbReference type="Proteomes" id="UP000887576">
    <property type="component" value="Unplaced"/>
</dbReference>
<protein>
    <submittedName>
        <fullName evidence="2">IRG-type G domain-containing protein</fullName>
    </submittedName>
</protein>
<name>A0AC34Q860_9BILA</name>
<evidence type="ECO:0000313" key="2">
    <source>
        <dbReference type="WBParaSite" id="JU765_v2.g1397.t1"/>
    </source>
</evidence>
<evidence type="ECO:0000313" key="1">
    <source>
        <dbReference type="Proteomes" id="UP000887576"/>
    </source>
</evidence>
<organism evidence="1 2">
    <name type="scientific">Panagrolaimus sp. JU765</name>
    <dbReference type="NCBI Taxonomy" id="591449"/>
    <lineage>
        <taxon>Eukaryota</taxon>
        <taxon>Metazoa</taxon>
        <taxon>Ecdysozoa</taxon>
        <taxon>Nematoda</taxon>
        <taxon>Chromadorea</taxon>
        <taxon>Rhabditida</taxon>
        <taxon>Tylenchina</taxon>
        <taxon>Panagrolaimomorpha</taxon>
        <taxon>Panagrolaimoidea</taxon>
        <taxon>Panagrolaimidae</taxon>
        <taxon>Panagrolaimus</taxon>
    </lineage>
</organism>
<reference evidence="2" key="1">
    <citation type="submission" date="2022-11" db="UniProtKB">
        <authorList>
            <consortium name="WormBaseParasite"/>
        </authorList>
    </citation>
    <scope>IDENTIFICATION</scope>
</reference>
<proteinExistence type="predicted"/>